<gene>
    <name evidence="2" type="primary">cdsA_1</name>
    <name evidence="2" type="ORF">NCTC12112_02500</name>
</gene>
<dbReference type="PANTHER" id="PTHR43535:SF1">
    <property type="entry name" value="PHOSPHATIDATE CYTIDYLYLTRANSFERASE"/>
    <property type="match status" value="1"/>
</dbReference>
<dbReference type="EC" id="2.7.7.41" evidence="2"/>
<feature type="transmembrane region" description="Helical" evidence="1">
    <location>
        <begin position="47"/>
        <end position="74"/>
    </location>
</feature>
<keyword evidence="2" id="KW-0548">Nucleotidyltransferase</keyword>
<dbReference type="EMBL" id="LS483487">
    <property type="protein sequence ID" value="SQJ10895.1"/>
    <property type="molecule type" value="Genomic_DNA"/>
</dbReference>
<keyword evidence="1" id="KW-0472">Membrane</keyword>
<feature type="transmembrane region" description="Helical" evidence="1">
    <location>
        <begin position="158"/>
        <end position="177"/>
    </location>
</feature>
<accession>A0AAX2JEV4</accession>
<evidence type="ECO:0000256" key="1">
    <source>
        <dbReference type="SAM" id="Phobius"/>
    </source>
</evidence>
<feature type="transmembrane region" description="Helical" evidence="1">
    <location>
        <begin position="135"/>
        <end position="152"/>
    </location>
</feature>
<keyword evidence="2" id="KW-0808">Transferase</keyword>
<feature type="transmembrane region" description="Helical" evidence="1">
    <location>
        <begin position="7"/>
        <end position="27"/>
    </location>
</feature>
<reference evidence="2 3" key="1">
    <citation type="submission" date="2018-06" db="EMBL/GenBank/DDBJ databases">
        <authorList>
            <consortium name="Pathogen Informatics"/>
            <person name="Doyle S."/>
        </authorList>
    </citation>
    <scope>NUCLEOTIDE SEQUENCE [LARGE SCALE GENOMIC DNA]</scope>
    <source>
        <strain evidence="2 3">NCTC12112</strain>
    </source>
</reference>
<dbReference type="GO" id="GO:0005886">
    <property type="term" value="C:plasma membrane"/>
    <property type="evidence" value="ECO:0007669"/>
    <property type="project" value="TreeGrafter"/>
</dbReference>
<dbReference type="Pfam" id="PF01148">
    <property type="entry name" value="CTP_transf_1"/>
    <property type="match status" value="1"/>
</dbReference>
<protein>
    <submittedName>
        <fullName evidence="2">Phosphatidate cytidylyltransferase</fullName>
        <ecNumber evidence="2">2.7.7.41</ecNumber>
    </submittedName>
</protein>
<feature type="transmembrane region" description="Helical" evidence="1">
    <location>
        <begin position="224"/>
        <end position="244"/>
    </location>
</feature>
<feature type="transmembrane region" description="Helical" evidence="1">
    <location>
        <begin position="111"/>
        <end position="128"/>
    </location>
</feature>
<evidence type="ECO:0000313" key="2">
    <source>
        <dbReference type="EMBL" id="SQJ10895.1"/>
    </source>
</evidence>
<dbReference type="AlphaFoldDB" id="A0AAX2JEV4"/>
<dbReference type="Proteomes" id="UP000249008">
    <property type="component" value="Chromosome 1"/>
</dbReference>
<name>A0AAX2JEV4_9FUSO</name>
<dbReference type="GO" id="GO:0009273">
    <property type="term" value="P:peptidoglycan-based cell wall biogenesis"/>
    <property type="evidence" value="ECO:0007669"/>
    <property type="project" value="TreeGrafter"/>
</dbReference>
<dbReference type="KEGG" id="ful:C4N20_03085"/>
<sequence>MEIFQKIPILIFFFFMAIGAYILVYLLKNKFSKERYINLCERIKTWLIIIVIFYLGSINRVSMLILFAVISYLSVMEFFKLFDIEITSEMKILSILIIGSNYLIIYRNMLYVFYFFVPCMVIAISMFVKRKKETAVSFFLSIYLISFIAYLVNIKSGISLIVGYVILIELNDVYQYITGNIFGKRKIVPRISPSKTLEGVIGGVVLTTVTILFFNTVYGYKLGIWMGPIISIFGFLGDILISYFKRKANKKDSGTILAGHGGILDRVDSLILNSPVILLITLHLHILN</sequence>
<dbReference type="RefSeq" id="WP_005980973.1">
    <property type="nucleotide sequence ID" value="NZ_CABKNW010000005.1"/>
</dbReference>
<evidence type="ECO:0000313" key="3">
    <source>
        <dbReference type="Proteomes" id="UP000249008"/>
    </source>
</evidence>
<dbReference type="GO" id="GO:0004605">
    <property type="term" value="F:phosphatidate cytidylyltransferase activity"/>
    <property type="evidence" value="ECO:0007669"/>
    <property type="project" value="UniProtKB-EC"/>
</dbReference>
<dbReference type="GeneID" id="78453780"/>
<proteinExistence type="predicted"/>
<keyword evidence="1" id="KW-1133">Transmembrane helix</keyword>
<dbReference type="PANTHER" id="PTHR43535">
    <property type="entry name" value="PHOSPHATIDATE CYTIDYLYLTRANSFERASE"/>
    <property type="match status" value="1"/>
</dbReference>
<keyword evidence="1" id="KW-0812">Transmembrane</keyword>
<organism evidence="2 3">
    <name type="scientific">Fusobacterium ulcerans</name>
    <dbReference type="NCBI Taxonomy" id="861"/>
    <lineage>
        <taxon>Bacteria</taxon>
        <taxon>Fusobacteriati</taxon>
        <taxon>Fusobacteriota</taxon>
        <taxon>Fusobacteriia</taxon>
        <taxon>Fusobacteriales</taxon>
        <taxon>Fusobacteriaceae</taxon>
        <taxon>Fusobacterium</taxon>
    </lineage>
</organism>
<feature type="transmembrane region" description="Helical" evidence="1">
    <location>
        <begin position="197"/>
        <end position="218"/>
    </location>
</feature>